<dbReference type="Proteomes" id="UP000299102">
    <property type="component" value="Unassembled WGS sequence"/>
</dbReference>
<dbReference type="EMBL" id="BGZK01000157">
    <property type="protein sequence ID" value="GBP24114.1"/>
    <property type="molecule type" value="Genomic_DNA"/>
</dbReference>
<evidence type="ECO:0000256" key="1">
    <source>
        <dbReference type="SAM" id="MobiDB-lite"/>
    </source>
</evidence>
<gene>
    <name evidence="2" type="ORF">EVAR_27338_1</name>
</gene>
<evidence type="ECO:0000313" key="3">
    <source>
        <dbReference type="Proteomes" id="UP000299102"/>
    </source>
</evidence>
<organism evidence="2 3">
    <name type="scientific">Eumeta variegata</name>
    <name type="common">Bagworm moth</name>
    <name type="synonym">Eumeta japonica</name>
    <dbReference type="NCBI Taxonomy" id="151549"/>
    <lineage>
        <taxon>Eukaryota</taxon>
        <taxon>Metazoa</taxon>
        <taxon>Ecdysozoa</taxon>
        <taxon>Arthropoda</taxon>
        <taxon>Hexapoda</taxon>
        <taxon>Insecta</taxon>
        <taxon>Pterygota</taxon>
        <taxon>Neoptera</taxon>
        <taxon>Endopterygota</taxon>
        <taxon>Lepidoptera</taxon>
        <taxon>Glossata</taxon>
        <taxon>Ditrysia</taxon>
        <taxon>Tineoidea</taxon>
        <taxon>Psychidae</taxon>
        <taxon>Oiketicinae</taxon>
        <taxon>Eumeta</taxon>
    </lineage>
</organism>
<keyword evidence="3" id="KW-1185">Reference proteome</keyword>
<comment type="caution">
    <text evidence="2">The sequence shown here is derived from an EMBL/GenBank/DDBJ whole genome shotgun (WGS) entry which is preliminary data.</text>
</comment>
<protein>
    <submittedName>
        <fullName evidence="2">Uncharacterized protein</fullName>
    </submittedName>
</protein>
<accession>A0A4C1UDW0</accession>
<proteinExistence type="predicted"/>
<reference evidence="2 3" key="1">
    <citation type="journal article" date="2019" name="Commun. Biol.">
        <title>The bagworm genome reveals a unique fibroin gene that provides high tensile strength.</title>
        <authorList>
            <person name="Kono N."/>
            <person name="Nakamura H."/>
            <person name="Ohtoshi R."/>
            <person name="Tomita M."/>
            <person name="Numata K."/>
            <person name="Arakawa K."/>
        </authorList>
    </citation>
    <scope>NUCLEOTIDE SEQUENCE [LARGE SCALE GENOMIC DNA]</scope>
</reference>
<sequence length="113" mass="13171">MQTCAHVHTRNARVRTQTPTHPRTRIHAHNHEPKPTHDSLTLFTEIKLITIISHLHSLRKLRESKKIDLFYHLLRNVSLRFLNHAGAQHSELSAARRRGFKFKGADADLTFLR</sequence>
<name>A0A4C1UDW0_EUMVA</name>
<evidence type="ECO:0000313" key="2">
    <source>
        <dbReference type="EMBL" id="GBP24114.1"/>
    </source>
</evidence>
<dbReference type="AlphaFoldDB" id="A0A4C1UDW0"/>
<feature type="region of interest" description="Disordered" evidence="1">
    <location>
        <begin position="1"/>
        <end position="37"/>
    </location>
</feature>